<dbReference type="Gene3D" id="3.30.200.20">
    <property type="entry name" value="Phosphorylase Kinase, domain 1"/>
    <property type="match status" value="1"/>
</dbReference>
<keyword evidence="6 20" id="KW-0812">Transmembrane</keyword>
<dbReference type="GO" id="GO:0046328">
    <property type="term" value="P:regulation of JNK cascade"/>
    <property type="evidence" value="ECO:0007669"/>
    <property type="project" value="TreeGrafter"/>
</dbReference>
<evidence type="ECO:0000256" key="17">
    <source>
        <dbReference type="ARBA" id="ARBA00023180"/>
    </source>
</evidence>
<evidence type="ECO:0000259" key="23">
    <source>
        <dbReference type="PROSITE" id="PS50011"/>
    </source>
</evidence>
<feature type="binding site" evidence="19">
    <location>
        <position position="841"/>
    </location>
    <ligand>
        <name>ATP</name>
        <dbReference type="ChEBI" id="CHEBI:30616"/>
    </ligand>
</feature>
<reference evidence="25" key="1">
    <citation type="journal article" date="2023" name="Science">
        <title>Genome structures resolve the early diversification of teleost fishes.</title>
        <authorList>
            <person name="Parey E."/>
            <person name="Louis A."/>
            <person name="Montfort J."/>
            <person name="Bouchez O."/>
            <person name="Roques C."/>
            <person name="Iampietro C."/>
            <person name="Lluch J."/>
            <person name="Castinel A."/>
            <person name="Donnadieu C."/>
            <person name="Desvignes T."/>
            <person name="Floi Bucao C."/>
            <person name="Jouanno E."/>
            <person name="Wen M."/>
            <person name="Mejri S."/>
            <person name="Dirks R."/>
            <person name="Jansen H."/>
            <person name="Henkel C."/>
            <person name="Chen W.J."/>
            <person name="Zahm M."/>
            <person name="Cabau C."/>
            <person name="Klopp C."/>
            <person name="Thompson A.W."/>
            <person name="Robinson-Rechavi M."/>
            <person name="Braasch I."/>
            <person name="Lecointre G."/>
            <person name="Bobe J."/>
            <person name="Postlethwait J.H."/>
            <person name="Berthelot C."/>
            <person name="Roest Crollius H."/>
            <person name="Guiguen Y."/>
        </authorList>
    </citation>
    <scope>NUCLEOTIDE SEQUENCE</scope>
    <source>
        <strain evidence="25">WJC10195</strain>
    </source>
</reference>
<dbReference type="GO" id="GO:0048009">
    <property type="term" value="P:insulin-like growth factor receptor signaling pathway"/>
    <property type="evidence" value="ECO:0007669"/>
    <property type="project" value="TreeGrafter"/>
</dbReference>
<keyword evidence="16 20" id="KW-0675">Receptor</keyword>
<dbReference type="GO" id="GO:0043410">
    <property type="term" value="P:positive regulation of MAPK cascade"/>
    <property type="evidence" value="ECO:0007669"/>
    <property type="project" value="TreeGrafter"/>
</dbReference>
<dbReference type="SUPFAM" id="SSF49265">
    <property type="entry name" value="Fibronectin type III"/>
    <property type="match status" value="3"/>
</dbReference>
<feature type="domain" description="Fibronectin type-III" evidence="24">
    <location>
        <begin position="295"/>
        <end position="414"/>
    </location>
</feature>
<dbReference type="FunFam" id="3.80.20.20:FF:000001">
    <property type="entry name" value="Tyrosine-protein kinase receptor"/>
    <property type="match status" value="1"/>
</dbReference>
<dbReference type="InterPro" id="IPR002011">
    <property type="entry name" value="Tyr_kinase_rcpt_2_CS"/>
</dbReference>
<dbReference type="FunFam" id="1.10.510.10:FF:000050">
    <property type="entry name" value="Tyrosine-protein kinase receptor"/>
    <property type="match status" value="1"/>
</dbReference>
<evidence type="ECO:0000256" key="8">
    <source>
        <dbReference type="ARBA" id="ARBA00022737"/>
    </source>
</evidence>
<keyword evidence="13 22" id="KW-0472">Membrane</keyword>
<protein>
    <recommendedName>
        <fullName evidence="20">Tyrosine-protein kinase receptor</fullName>
        <ecNumber evidence="20">2.7.10.1</ecNumber>
    </recommendedName>
</protein>
<dbReference type="FunFam" id="2.60.40.10:FF:000087">
    <property type="entry name" value="Tyrosine-protein kinase receptor"/>
    <property type="match status" value="1"/>
</dbReference>
<gene>
    <name evidence="25" type="ORF">SKAU_G00387890</name>
</gene>
<dbReference type="Pfam" id="PF00757">
    <property type="entry name" value="Furin-like"/>
    <property type="match status" value="1"/>
</dbReference>
<dbReference type="PROSITE" id="PS00109">
    <property type="entry name" value="PROTEIN_KINASE_TYR"/>
    <property type="match status" value="1"/>
</dbReference>
<comment type="subcellular location">
    <subcellularLocation>
        <location evidence="1">Cell membrane</location>
        <topology evidence="1">Single-pass type I membrane protein</topology>
    </subcellularLocation>
</comment>
<dbReference type="Gene3D" id="2.10.220.10">
    <property type="entry name" value="Hormone Receptor, Insulin-like Growth Factor Receptor 1, Chain A, domain 2"/>
    <property type="match status" value="1"/>
</dbReference>
<dbReference type="InterPro" id="IPR003961">
    <property type="entry name" value="FN3_dom"/>
</dbReference>
<keyword evidence="15" id="KW-1015">Disulfide bond</keyword>
<dbReference type="Gene3D" id="3.80.20.20">
    <property type="entry name" value="Receptor L-domain"/>
    <property type="match status" value="2"/>
</dbReference>
<dbReference type="OrthoDB" id="5809444at2759"/>
<keyword evidence="12 22" id="KW-1133">Transmembrane helix</keyword>
<evidence type="ECO:0000256" key="6">
    <source>
        <dbReference type="ARBA" id="ARBA00022692"/>
    </source>
</evidence>
<dbReference type="PANTHER" id="PTHR24416:SF106">
    <property type="entry name" value="INSULIN-LIKE GROWTH FACTOR 1 RECEPTOR"/>
    <property type="match status" value="1"/>
</dbReference>
<keyword evidence="10" id="KW-0418">Kinase</keyword>
<dbReference type="PROSITE" id="PS50011">
    <property type="entry name" value="PROTEIN_KINASE_DOM"/>
    <property type="match status" value="1"/>
</dbReference>
<evidence type="ECO:0000256" key="13">
    <source>
        <dbReference type="ARBA" id="ARBA00023136"/>
    </source>
</evidence>
<dbReference type="CDD" id="cd00064">
    <property type="entry name" value="FU"/>
    <property type="match status" value="1"/>
</dbReference>
<dbReference type="SUPFAM" id="SSF56112">
    <property type="entry name" value="Protein kinase-like (PK-like)"/>
    <property type="match status" value="1"/>
</dbReference>
<evidence type="ECO:0000256" key="1">
    <source>
        <dbReference type="ARBA" id="ARBA00004251"/>
    </source>
</evidence>
<evidence type="ECO:0000313" key="26">
    <source>
        <dbReference type="Proteomes" id="UP001152622"/>
    </source>
</evidence>
<dbReference type="GO" id="GO:0030424">
    <property type="term" value="C:axon"/>
    <property type="evidence" value="ECO:0007669"/>
    <property type="project" value="TreeGrafter"/>
</dbReference>
<keyword evidence="2" id="KW-1003">Cell membrane</keyword>
<evidence type="ECO:0000256" key="10">
    <source>
        <dbReference type="ARBA" id="ARBA00022777"/>
    </source>
</evidence>
<dbReference type="InterPro" id="IPR000719">
    <property type="entry name" value="Prot_kinase_dom"/>
</dbReference>
<dbReference type="PROSITE" id="PS00107">
    <property type="entry name" value="PROTEIN_KINASE_ATP"/>
    <property type="match status" value="1"/>
</dbReference>
<dbReference type="CDD" id="cd05032">
    <property type="entry name" value="PTKc_InsR_like"/>
    <property type="match status" value="1"/>
</dbReference>
<dbReference type="FunFam" id="3.30.200.20:FF:000026">
    <property type="entry name" value="Tyrosine-protein kinase receptor"/>
    <property type="match status" value="1"/>
</dbReference>
<evidence type="ECO:0000256" key="2">
    <source>
        <dbReference type="ARBA" id="ARBA00022475"/>
    </source>
</evidence>
<dbReference type="Pfam" id="PF01030">
    <property type="entry name" value="Recep_L_domain"/>
    <property type="match status" value="1"/>
</dbReference>
<keyword evidence="4" id="KW-0808">Transferase</keyword>
<dbReference type="PROSITE" id="PS50853">
    <property type="entry name" value="FN3"/>
    <property type="match status" value="3"/>
</dbReference>
<dbReference type="PRINTS" id="PR00109">
    <property type="entry name" value="TYRKINASE"/>
</dbReference>
<evidence type="ECO:0000256" key="21">
    <source>
        <dbReference type="SAM" id="MobiDB-lite"/>
    </source>
</evidence>
<evidence type="ECO:0000256" key="7">
    <source>
        <dbReference type="ARBA" id="ARBA00022729"/>
    </source>
</evidence>
<dbReference type="SUPFAM" id="SSF52058">
    <property type="entry name" value="L domain-like"/>
    <property type="match status" value="1"/>
</dbReference>
<keyword evidence="26" id="KW-1185">Reference proteome</keyword>
<dbReference type="InterPro" id="IPR000494">
    <property type="entry name" value="Rcpt_L-dom"/>
</dbReference>
<dbReference type="Gene3D" id="2.60.40.10">
    <property type="entry name" value="Immunoglobulins"/>
    <property type="match status" value="4"/>
</dbReference>
<dbReference type="InterPro" id="IPR001245">
    <property type="entry name" value="Ser-Thr/Tyr_kinase_cat_dom"/>
</dbReference>
<feature type="domain" description="Fibronectin type-III" evidence="24">
    <location>
        <begin position="418"/>
        <end position="514"/>
    </location>
</feature>
<dbReference type="GO" id="GO:0005009">
    <property type="term" value="F:insulin receptor activity"/>
    <property type="evidence" value="ECO:0007669"/>
    <property type="project" value="TreeGrafter"/>
</dbReference>
<dbReference type="GO" id="GO:0005524">
    <property type="term" value="F:ATP binding"/>
    <property type="evidence" value="ECO:0007669"/>
    <property type="project" value="UniProtKB-UniRule"/>
</dbReference>
<dbReference type="Pfam" id="PF00041">
    <property type="entry name" value="fn3"/>
    <property type="match status" value="1"/>
</dbReference>
<dbReference type="GO" id="GO:0043560">
    <property type="term" value="F:insulin receptor substrate binding"/>
    <property type="evidence" value="ECO:0007669"/>
    <property type="project" value="TreeGrafter"/>
</dbReference>
<proteinExistence type="inferred from homology"/>
<feature type="region of interest" description="Disordered" evidence="21">
    <location>
        <begin position="483"/>
        <end position="504"/>
    </location>
</feature>
<dbReference type="CDD" id="cd00063">
    <property type="entry name" value="FN3"/>
    <property type="match status" value="3"/>
</dbReference>
<dbReference type="InterPro" id="IPR020635">
    <property type="entry name" value="Tyr_kinase_cat_dom"/>
</dbReference>
<evidence type="ECO:0000259" key="24">
    <source>
        <dbReference type="PROSITE" id="PS50853"/>
    </source>
</evidence>
<dbReference type="SUPFAM" id="SSF57184">
    <property type="entry name" value="Growth factor receptor domain"/>
    <property type="match status" value="1"/>
</dbReference>
<dbReference type="EMBL" id="JAINUF010000020">
    <property type="protein sequence ID" value="KAJ8335447.1"/>
    <property type="molecule type" value="Genomic_DNA"/>
</dbReference>
<dbReference type="EC" id="2.7.10.1" evidence="20"/>
<sequence length="1204" mass="134208">MTQQGSSHARNASSFPRAAVASWSSDGVCPNECDARACTETGECCHAQCLGSCAEPDSDTACAGCLHYYHEGRCVPVCPPDTYSFEGWRCITMDLCALVHLPNDFDRFVIHEGECIPDCPSGFTRNESQSMFCSACDGLCDKICDEKIIDSVDAAQSLKGCTVIKGNLHINIRRGNNIASELESFMGLIQTVTGYVRIRHSHTLGSLSFLKSLRYINGEELMDGMYSFSALDNQHLQYLWDWTQHNLTIKAGKLFFRFNPKLCVSEIRRMWEKTGITEKFEEDEFRNNGDRASCESHILKFKSNSTMSNRIKLTWERYRPPDYRDLITFIVYYKEAPFQNITEFDGQDGCGSNSWNMVDVDLPQDKDMDPGVLLSPLKPWTQYAVFVKAITLVVEDKHILGAKSEVVYIRTNPSEPSMPLDVRSYSNSSSKLLIKWSPPISPNGNLTYYLVRWQQQPEDKELYEHNYCSKELKIPIRISATGPVDLEDDTKPTKSDAGGGDKGPCCPCPKTVDDLKAEAEDASYRKVFENFLHNAIFTPRPPDRRRRDVFAIANATLTRGAGGNVTGPEGNATDGEPADREYPFYDIMVSGREWTEISHLQSFTVYRIDIHACNHEVKHCSAAAFVFSRTKPADKSDDIPGPVTWEGAEQGEGVVFLNWPEPVNPNGLILMYEIKFRLTNEPEKHECVSRQHYRAHKGYQLSNLGPGNYSARVRATSLAGNGSWTEPMAFYVPQPKGDYENVLYLVILIPVVLAIIGSLVAALIMVNKKRNSDRLGNGVLYASVNPEYFSAAEMYVPDEWEVAREKITMSRELGQGSFGMVYEGIAKGVVKDEPETRVAIKTVNESASMRERIEFLNEASVMKEFNCHHVVRLLGVVSQGQPTLVIMELMTRGDLKSHLRSMRSQENSSGQSLPPLKKMIQMAGEIADGMAYLNANKFVHRDLAARNCMVAEDFTVKIGDFGMTRDIYETDYYRKGGKGLLPVRWMSPESLKDGVFTTNSDVWSFGVVLWEIATLAEQPYQGMSNEQVLRFVMEGGLLDKPDNCPDMLFELMRMCWQYNPKMRPAFLEIISSIKEELEPPFQEMSFFYSEDNKPPDTEELDLEADNMENVPLDPCPGRQGGAGGPTPPAAQPPGAGGPQPGAGPTQAPPCSPGGAASDKHSGHAAANGPVVVLRPGFDETQPYAHMNGGRKNERTLPLPQSSAC</sequence>
<evidence type="ECO:0000256" key="5">
    <source>
        <dbReference type="ARBA" id="ARBA00022685"/>
    </source>
</evidence>
<evidence type="ECO:0000256" key="19">
    <source>
        <dbReference type="PROSITE-ProRule" id="PRU10141"/>
    </source>
</evidence>
<dbReference type="InterPro" id="IPR013783">
    <property type="entry name" value="Ig-like_fold"/>
</dbReference>
<feature type="transmembrane region" description="Helical" evidence="22">
    <location>
        <begin position="742"/>
        <end position="766"/>
    </location>
</feature>
<dbReference type="InterPro" id="IPR050122">
    <property type="entry name" value="RTK"/>
</dbReference>
<keyword evidence="9 19" id="KW-0547">Nucleotide-binding</keyword>
<keyword evidence="5" id="KW-0165">Cleavage on pair of basic residues</keyword>
<dbReference type="FunFam" id="2.60.40.10:FF:000108">
    <property type="entry name" value="Tyrosine-protein kinase receptor"/>
    <property type="match status" value="1"/>
</dbReference>
<evidence type="ECO:0000256" key="22">
    <source>
        <dbReference type="SAM" id="Phobius"/>
    </source>
</evidence>
<dbReference type="GO" id="GO:0005899">
    <property type="term" value="C:insulin receptor complex"/>
    <property type="evidence" value="ECO:0007669"/>
    <property type="project" value="TreeGrafter"/>
</dbReference>
<dbReference type="SMART" id="SM00219">
    <property type="entry name" value="TyrKc"/>
    <property type="match status" value="1"/>
</dbReference>
<dbReference type="InterPro" id="IPR036941">
    <property type="entry name" value="Rcpt_L-dom_sf"/>
</dbReference>
<dbReference type="Proteomes" id="UP001152622">
    <property type="component" value="Chromosome 20"/>
</dbReference>
<evidence type="ECO:0000256" key="18">
    <source>
        <dbReference type="ARBA" id="ARBA00051243"/>
    </source>
</evidence>
<evidence type="ECO:0000256" key="4">
    <source>
        <dbReference type="ARBA" id="ARBA00022679"/>
    </source>
</evidence>
<evidence type="ECO:0000256" key="12">
    <source>
        <dbReference type="ARBA" id="ARBA00022989"/>
    </source>
</evidence>
<name>A0A9Q1IDB7_SYNKA</name>
<feature type="domain" description="Protein kinase" evidence="23">
    <location>
        <begin position="807"/>
        <end position="1081"/>
    </location>
</feature>
<evidence type="ECO:0000256" key="15">
    <source>
        <dbReference type="ARBA" id="ARBA00023157"/>
    </source>
</evidence>
<keyword evidence="3 20" id="KW-0597">Phosphoprotein</keyword>
<dbReference type="PROSITE" id="PS00239">
    <property type="entry name" value="RECEPTOR_TYR_KIN_II"/>
    <property type="match status" value="1"/>
</dbReference>
<dbReference type="SMART" id="SM00060">
    <property type="entry name" value="FN3"/>
    <property type="match status" value="3"/>
</dbReference>
<feature type="region of interest" description="Disordered" evidence="21">
    <location>
        <begin position="1107"/>
        <end position="1204"/>
    </location>
</feature>
<comment type="catalytic activity">
    <reaction evidence="18 20">
        <text>L-tyrosyl-[protein] + ATP = O-phospho-L-tyrosyl-[protein] + ADP + H(+)</text>
        <dbReference type="Rhea" id="RHEA:10596"/>
        <dbReference type="Rhea" id="RHEA-COMP:10136"/>
        <dbReference type="Rhea" id="RHEA-COMP:20101"/>
        <dbReference type="ChEBI" id="CHEBI:15378"/>
        <dbReference type="ChEBI" id="CHEBI:30616"/>
        <dbReference type="ChEBI" id="CHEBI:46858"/>
        <dbReference type="ChEBI" id="CHEBI:61978"/>
        <dbReference type="ChEBI" id="CHEBI:456216"/>
        <dbReference type="EC" id="2.7.10.1"/>
    </reaction>
</comment>
<dbReference type="SMART" id="SM00261">
    <property type="entry name" value="FU"/>
    <property type="match status" value="1"/>
</dbReference>
<dbReference type="InterPro" id="IPR006211">
    <property type="entry name" value="Furin-like_Cys-rich_dom"/>
</dbReference>
<keyword evidence="14" id="KW-0829">Tyrosine-protein kinase</keyword>
<dbReference type="Pfam" id="PF07714">
    <property type="entry name" value="PK_Tyr_Ser-Thr"/>
    <property type="match status" value="1"/>
</dbReference>
<comment type="caution">
    <text evidence="25">The sequence shown here is derived from an EMBL/GenBank/DDBJ whole genome shotgun (WGS) entry which is preliminary data.</text>
</comment>
<evidence type="ECO:0000256" key="16">
    <source>
        <dbReference type="ARBA" id="ARBA00023170"/>
    </source>
</evidence>
<accession>A0A9Q1IDB7</accession>
<dbReference type="GO" id="GO:0051897">
    <property type="term" value="P:positive regulation of phosphatidylinositol 3-kinase/protein kinase B signal transduction"/>
    <property type="evidence" value="ECO:0007669"/>
    <property type="project" value="TreeGrafter"/>
</dbReference>
<evidence type="ECO:0000256" key="11">
    <source>
        <dbReference type="ARBA" id="ARBA00022840"/>
    </source>
</evidence>
<dbReference type="InterPro" id="IPR036116">
    <property type="entry name" value="FN3_sf"/>
</dbReference>
<evidence type="ECO:0000256" key="9">
    <source>
        <dbReference type="ARBA" id="ARBA00022741"/>
    </source>
</evidence>
<evidence type="ECO:0000256" key="20">
    <source>
        <dbReference type="RuleBase" id="RU000312"/>
    </source>
</evidence>
<dbReference type="GO" id="GO:0042593">
    <property type="term" value="P:glucose homeostasis"/>
    <property type="evidence" value="ECO:0007669"/>
    <property type="project" value="TreeGrafter"/>
</dbReference>
<dbReference type="InterPro" id="IPR011009">
    <property type="entry name" value="Kinase-like_dom_sf"/>
</dbReference>
<dbReference type="InterPro" id="IPR009030">
    <property type="entry name" value="Growth_fac_rcpt_cys_sf"/>
</dbReference>
<keyword evidence="17" id="KW-0325">Glycoprotein</keyword>
<dbReference type="InterPro" id="IPR008266">
    <property type="entry name" value="Tyr_kinase_AS"/>
</dbReference>
<keyword evidence="7" id="KW-0732">Signal</keyword>
<keyword evidence="11 19" id="KW-0067">ATP-binding</keyword>
<dbReference type="InterPro" id="IPR017441">
    <property type="entry name" value="Protein_kinase_ATP_BS"/>
</dbReference>
<organism evidence="25 26">
    <name type="scientific">Synaphobranchus kaupii</name>
    <name type="common">Kaup's arrowtooth eel</name>
    <dbReference type="NCBI Taxonomy" id="118154"/>
    <lineage>
        <taxon>Eukaryota</taxon>
        <taxon>Metazoa</taxon>
        <taxon>Chordata</taxon>
        <taxon>Craniata</taxon>
        <taxon>Vertebrata</taxon>
        <taxon>Euteleostomi</taxon>
        <taxon>Actinopterygii</taxon>
        <taxon>Neopterygii</taxon>
        <taxon>Teleostei</taxon>
        <taxon>Anguilliformes</taxon>
        <taxon>Synaphobranchidae</taxon>
        <taxon>Synaphobranchus</taxon>
    </lineage>
</organism>
<dbReference type="PANTHER" id="PTHR24416">
    <property type="entry name" value="TYROSINE-PROTEIN KINASE RECEPTOR"/>
    <property type="match status" value="1"/>
</dbReference>
<dbReference type="InterPro" id="IPR006212">
    <property type="entry name" value="Furin_repeat"/>
</dbReference>
<comment type="similarity">
    <text evidence="20">Belongs to the protein kinase superfamily. Tyr protein kinase family. Insulin receptor subfamily.</text>
</comment>
<evidence type="ECO:0000313" key="25">
    <source>
        <dbReference type="EMBL" id="KAJ8335447.1"/>
    </source>
</evidence>
<evidence type="ECO:0000256" key="3">
    <source>
        <dbReference type="ARBA" id="ARBA00022553"/>
    </source>
</evidence>
<dbReference type="AlphaFoldDB" id="A0A9Q1IDB7"/>
<dbReference type="Gene3D" id="1.10.510.10">
    <property type="entry name" value="Transferase(Phosphotransferase) domain 1"/>
    <property type="match status" value="1"/>
</dbReference>
<keyword evidence="8" id="KW-0677">Repeat</keyword>
<evidence type="ECO:0000256" key="14">
    <source>
        <dbReference type="ARBA" id="ARBA00023137"/>
    </source>
</evidence>
<feature type="domain" description="Fibronectin type-III" evidence="24">
    <location>
        <begin position="639"/>
        <end position="735"/>
    </location>
</feature>